<feature type="transmembrane region" description="Helical" evidence="1">
    <location>
        <begin position="12"/>
        <end position="42"/>
    </location>
</feature>
<keyword evidence="1" id="KW-0812">Transmembrane</keyword>
<comment type="caution">
    <text evidence="2">The sequence shown here is derived from an EMBL/GenBank/DDBJ whole genome shotgun (WGS) entry which is preliminary data.</text>
</comment>
<sequence>MSKSTNYKAIFFSGLTFVGAGVALWITLGPVGFALIGVGIAMM</sequence>
<dbReference type="EMBL" id="BARU01031971">
    <property type="protein sequence ID" value="GAH65710.1"/>
    <property type="molecule type" value="Genomic_DNA"/>
</dbReference>
<reference evidence="2" key="1">
    <citation type="journal article" date="2014" name="Front. Microbiol.">
        <title>High frequency of phylogenetically diverse reductive dehalogenase-homologous genes in deep subseafloor sedimentary metagenomes.</title>
        <authorList>
            <person name="Kawai M."/>
            <person name="Futagami T."/>
            <person name="Toyoda A."/>
            <person name="Takaki Y."/>
            <person name="Nishi S."/>
            <person name="Hori S."/>
            <person name="Arai W."/>
            <person name="Tsubouchi T."/>
            <person name="Morono Y."/>
            <person name="Uchiyama I."/>
            <person name="Ito T."/>
            <person name="Fujiyama A."/>
            <person name="Inagaki F."/>
            <person name="Takami H."/>
        </authorList>
    </citation>
    <scope>NUCLEOTIDE SEQUENCE</scope>
    <source>
        <strain evidence="2">Expedition CK06-06</strain>
    </source>
</reference>
<evidence type="ECO:0000256" key="1">
    <source>
        <dbReference type="SAM" id="Phobius"/>
    </source>
</evidence>
<keyword evidence="1" id="KW-0472">Membrane</keyword>
<dbReference type="AlphaFoldDB" id="X1I8T8"/>
<organism evidence="2">
    <name type="scientific">marine sediment metagenome</name>
    <dbReference type="NCBI Taxonomy" id="412755"/>
    <lineage>
        <taxon>unclassified sequences</taxon>
        <taxon>metagenomes</taxon>
        <taxon>ecological metagenomes</taxon>
    </lineage>
</organism>
<accession>X1I8T8</accession>
<feature type="non-terminal residue" evidence="2">
    <location>
        <position position="43"/>
    </location>
</feature>
<gene>
    <name evidence="2" type="ORF">S03H2_50491</name>
</gene>
<keyword evidence="1" id="KW-1133">Transmembrane helix</keyword>
<protein>
    <submittedName>
        <fullName evidence="2">Uncharacterized protein</fullName>
    </submittedName>
</protein>
<proteinExistence type="predicted"/>
<evidence type="ECO:0000313" key="2">
    <source>
        <dbReference type="EMBL" id="GAH65710.1"/>
    </source>
</evidence>
<name>X1I8T8_9ZZZZ</name>